<sequence length="188" mass="20729">MYTNNRILICFGFLLICITRGSTFFLGWGNSDDTQVKPQAHAWPVTYYQQRYIQSPPPSLAVSTVDAQPQSSVPIPAIPIQVPLQAQLSSSASIHNVQLVPCLCPVSPDLEYDKEHNFCLCILWAFTTLLAEAGGGGDGGHETVKIIIPVHEKTIKHTHTIYKTIHHQSKDDLGLDEALSGHGWGWGR</sequence>
<evidence type="ECO:0000313" key="1">
    <source>
        <dbReference type="EMBL" id="KAI4470919.1"/>
    </source>
</evidence>
<comment type="caution">
    <text evidence="1">The sequence shown here is derived from an EMBL/GenBank/DDBJ whole genome shotgun (WGS) entry which is preliminary data.</text>
</comment>
<name>A0ACB9TVN6_HOLOL</name>
<dbReference type="EMBL" id="CM043015">
    <property type="protein sequence ID" value="KAI4470919.1"/>
    <property type="molecule type" value="Genomic_DNA"/>
</dbReference>
<dbReference type="Proteomes" id="UP001056778">
    <property type="component" value="Chromosome 1"/>
</dbReference>
<gene>
    <name evidence="1" type="ORF">MML48_1g00444</name>
</gene>
<proteinExistence type="predicted"/>
<accession>A0ACB9TVN6</accession>
<evidence type="ECO:0000313" key="2">
    <source>
        <dbReference type="Proteomes" id="UP001056778"/>
    </source>
</evidence>
<organism evidence="1 2">
    <name type="scientific">Holotrichia oblita</name>
    <name type="common">Chafer beetle</name>
    <dbReference type="NCBI Taxonomy" id="644536"/>
    <lineage>
        <taxon>Eukaryota</taxon>
        <taxon>Metazoa</taxon>
        <taxon>Ecdysozoa</taxon>
        <taxon>Arthropoda</taxon>
        <taxon>Hexapoda</taxon>
        <taxon>Insecta</taxon>
        <taxon>Pterygota</taxon>
        <taxon>Neoptera</taxon>
        <taxon>Endopterygota</taxon>
        <taxon>Coleoptera</taxon>
        <taxon>Polyphaga</taxon>
        <taxon>Scarabaeiformia</taxon>
        <taxon>Scarabaeidae</taxon>
        <taxon>Melolonthinae</taxon>
        <taxon>Holotrichia</taxon>
    </lineage>
</organism>
<keyword evidence="2" id="KW-1185">Reference proteome</keyword>
<reference evidence="1" key="1">
    <citation type="submission" date="2022-04" db="EMBL/GenBank/DDBJ databases">
        <title>Chromosome-scale genome assembly of Holotrichia oblita Faldermann.</title>
        <authorList>
            <person name="Rongchong L."/>
        </authorList>
    </citation>
    <scope>NUCLEOTIDE SEQUENCE</scope>
    <source>
        <strain evidence="1">81SQS9</strain>
    </source>
</reference>
<protein>
    <submittedName>
        <fullName evidence="1">Translocation associated membrane protein</fullName>
    </submittedName>
</protein>